<dbReference type="OrthoDB" id="692030at2759"/>
<feature type="compositionally biased region" description="Polar residues" evidence="1">
    <location>
        <begin position="227"/>
        <end position="245"/>
    </location>
</feature>
<proteinExistence type="predicted"/>
<keyword evidence="3" id="KW-1185">Reference proteome</keyword>
<dbReference type="Proteomes" id="UP000652761">
    <property type="component" value="Unassembled WGS sequence"/>
</dbReference>
<dbReference type="AlphaFoldDB" id="A0A843TAM9"/>
<feature type="region of interest" description="Disordered" evidence="1">
    <location>
        <begin position="227"/>
        <end position="262"/>
    </location>
</feature>
<protein>
    <submittedName>
        <fullName evidence="2">Uncharacterized protein</fullName>
    </submittedName>
</protein>
<evidence type="ECO:0000313" key="3">
    <source>
        <dbReference type="Proteomes" id="UP000652761"/>
    </source>
</evidence>
<evidence type="ECO:0000256" key="1">
    <source>
        <dbReference type="SAM" id="MobiDB-lite"/>
    </source>
</evidence>
<reference evidence="2" key="1">
    <citation type="submission" date="2017-07" db="EMBL/GenBank/DDBJ databases">
        <title>Taro Niue Genome Assembly and Annotation.</title>
        <authorList>
            <person name="Atibalentja N."/>
            <person name="Keating K."/>
            <person name="Fields C.J."/>
        </authorList>
    </citation>
    <scope>NUCLEOTIDE SEQUENCE</scope>
    <source>
        <strain evidence="2">Niue_2</strain>
        <tissue evidence="2">Leaf</tissue>
    </source>
</reference>
<feature type="region of interest" description="Disordered" evidence="1">
    <location>
        <begin position="1"/>
        <end position="86"/>
    </location>
</feature>
<dbReference type="PANTHER" id="PTHR37256:SF1">
    <property type="entry name" value="MYB-LIKE PROTEIN A"/>
    <property type="match status" value="1"/>
</dbReference>
<feature type="compositionally biased region" description="Basic and acidic residues" evidence="1">
    <location>
        <begin position="30"/>
        <end position="42"/>
    </location>
</feature>
<dbReference type="PANTHER" id="PTHR37256">
    <property type="entry name" value="E1A-BINDING PROTEIN P400-LIKE"/>
    <property type="match status" value="1"/>
</dbReference>
<accession>A0A843TAM9</accession>
<organism evidence="2 3">
    <name type="scientific">Colocasia esculenta</name>
    <name type="common">Wild taro</name>
    <name type="synonym">Arum esculentum</name>
    <dbReference type="NCBI Taxonomy" id="4460"/>
    <lineage>
        <taxon>Eukaryota</taxon>
        <taxon>Viridiplantae</taxon>
        <taxon>Streptophyta</taxon>
        <taxon>Embryophyta</taxon>
        <taxon>Tracheophyta</taxon>
        <taxon>Spermatophyta</taxon>
        <taxon>Magnoliopsida</taxon>
        <taxon>Liliopsida</taxon>
        <taxon>Araceae</taxon>
        <taxon>Aroideae</taxon>
        <taxon>Colocasieae</taxon>
        <taxon>Colocasia</taxon>
    </lineage>
</organism>
<feature type="compositionally biased region" description="Basic and acidic residues" evidence="1">
    <location>
        <begin position="1"/>
        <end position="13"/>
    </location>
</feature>
<name>A0A843TAM9_COLES</name>
<gene>
    <name evidence="2" type="ORF">Taro_001695</name>
</gene>
<dbReference type="EMBL" id="NMUH01000036">
    <property type="protein sequence ID" value="MQL69382.1"/>
    <property type="molecule type" value="Genomic_DNA"/>
</dbReference>
<comment type="caution">
    <text evidence="2">The sequence shown here is derived from an EMBL/GenBank/DDBJ whole genome shotgun (WGS) entry which is preliminary data.</text>
</comment>
<evidence type="ECO:0000313" key="2">
    <source>
        <dbReference type="EMBL" id="MQL69382.1"/>
    </source>
</evidence>
<sequence>MEVQRSKLKEEPHLSGAYIRSLVKQLTSSRPREAQQQEHPGEAADGSSSSHNKIGQGYSGGSQQHQARETQPQPKKQVRRRLHTVKPYQERLLNMADARREIVAALKLHRAAMKRANEQQQQQRQLELETPHVQQVPCLSPPVLEEPQNGVRPRSNLRAYTSNSSATIYNDHFNSSSISSLSYIPPFPWSQIPSEPFFDNFSLAVPTRPLGLNLNLHDFNNIDTTPCDSNSNPPTHSSSCSNSFAPHSMSPPEVMSTMDPPLSVSEVTLDPTVVGLHPAMNDEEMAEIRLIGEQHGVEWNDKMNLVTSAWWCKFLKTVEMCPQGQQAAGIGGEGVEGDGLQLSDKLLEVPAWLTDQQHLDDYLIEGYLQDASLPRLNIGEIEDMDCDWLP</sequence>